<dbReference type="Proteomes" id="UP001596303">
    <property type="component" value="Unassembled WGS sequence"/>
</dbReference>
<organism evidence="3 4">
    <name type="scientific">Ponticaulis profundi</name>
    <dbReference type="NCBI Taxonomy" id="2665222"/>
    <lineage>
        <taxon>Bacteria</taxon>
        <taxon>Pseudomonadati</taxon>
        <taxon>Pseudomonadota</taxon>
        <taxon>Alphaproteobacteria</taxon>
        <taxon>Hyphomonadales</taxon>
        <taxon>Hyphomonadaceae</taxon>
        <taxon>Ponticaulis</taxon>
    </lineage>
</organism>
<dbReference type="PANTHER" id="PTHR34512:SF30">
    <property type="entry name" value="OUTER MEMBRANE PROTEIN ASSEMBLY FACTOR BAMB"/>
    <property type="match status" value="1"/>
</dbReference>
<keyword evidence="4" id="KW-1185">Reference proteome</keyword>
<keyword evidence="1" id="KW-0732">Signal</keyword>
<dbReference type="SUPFAM" id="SSF50998">
    <property type="entry name" value="Quinoprotein alcohol dehydrogenase-like"/>
    <property type="match status" value="1"/>
</dbReference>
<protein>
    <submittedName>
        <fullName evidence="3">PQQ-binding-like beta-propeller repeat protein</fullName>
    </submittedName>
</protein>
<accession>A0ABW1SDP0</accession>
<evidence type="ECO:0000256" key="1">
    <source>
        <dbReference type="SAM" id="SignalP"/>
    </source>
</evidence>
<dbReference type="InterPro" id="IPR018391">
    <property type="entry name" value="PQQ_b-propeller_rpt"/>
</dbReference>
<proteinExistence type="predicted"/>
<gene>
    <name evidence="3" type="ORF">ACFQDM_16405</name>
</gene>
<evidence type="ECO:0000259" key="2">
    <source>
        <dbReference type="Pfam" id="PF13360"/>
    </source>
</evidence>
<evidence type="ECO:0000313" key="3">
    <source>
        <dbReference type="EMBL" id="MFC6199664.1"/>
    </source>
</evidence>
<sequence>MTTHKLGVLALSAVLLTSCSTISNMNPFKGDGKDEAEAAEKAGRIAMVSAESVLQADPELVSSAVILPDMEPVNAWEQAGRGSAKVPGHVRAGEAFDVAWTWSQGSGSDTNRALSAAPVAGNGKIYLIDAKQVVFAIDAQTGKTVWKKELSSGSKRDKRAFGGGLALKGDKLVIASGFGFVSLVDANTGAEIWKEEMQAPMTGSPTIVDNRIFIASNNNEFYAMMLDDGSVEWTDQAIAESARVLSSPSPAGIDDFIVAPYSSGEVIAYLPSNGRRLWSDSLTRAGRFTPISAINDIASRPVLRSGLVFATSQSGVLAAIDGRSGSRIWSLPFGSTQAPNVVGDYLFAVGVDAQLICVEAASGRVVWVQQLEMFRKPEKNKGRISYSGPILASGKLVVVSSDGRLISFSPQTGEVLEEKQLVRIGRFGADAGFFLEPIAYDGRLILLADNGTLFSIR</sequence>
<dbReference type="SMART" id="SM00564">
    <property type="entry name" value="PQQ"/>
    <property type="match status" value="6"/>
</dbReference>
<dbReference type="EMBL" id="JBHSSW010000066">
    <property type="protein sequence ID" value="MFC6199664.1"/>
    <property type="molecule type" value="Genomic_DNA"/>
</dbReference>
<dbReference type="PROSITE" id="PS51257">
    <property type="entry name" value="PROKAR_LIPOPROTEIN"/>
    <property type="match status" value="1"/>
</dbReference>
<feature type="domain" description="Pyrrolo-quinoline quinone repeat" evidence="2">
    <location>
        <begin position="131"/>
        <end position="368"/>
    </location>
</feature>
<feature type="signal peptide" evidence="1">
    <location>
        <begin position="1"/>
        <end position="23"/>
    </location>
</feature>
<reference evidence="4" key="1">
    <citation type="journal article" date="2019" name="Int. J. Syst. Evol. Microbiol.">
        <title>The Global Catalogue of Microorganisms (GCM) 10K type strain sequencing project: providing services to taxonomists for standard genome sequencing and annotation.</title>
        <authorList>
            <consortium name="The Broad Institute Genomics Platform"/>
            <consortium name="The Broad Institute Genome Sequencing Center for Infectious Disease"/>
            <person name="Wu L."/>
            <person name="Ma J."/>
        </authorList>
    </citation>
    <scope>NUCLEOTIDE SEQUENCE [LARGE SCALE GENOMIC DNA]</scope>
    <source>
        <strain evidence="4">CGMCC-1.15741</strain>
    </source>
</reference>
<evidence type="ECO:0000313" key="4">
    <source>
        <dbReference type="Proteomes" id="UP001596303"/>
    </source>
</evidence>
<dbReference type="Gene3D" id="2.130.10.10">
    <property type="entry name" value="YVTN repeat-like/Quinoprotein amine dehydrogenase"/>
    <property type="match status" value="1"/>
</dbReference>
<dbReference type="InterPro" id="IPR015943">
    <property type="entry name" value="WD40/YVTN_repeat-like_dom_sf"/>
</dbReference>
<dbReference type="Pfam" id="PF13360">
    <property type="entry name" value="PQQ_2"/>
    <property type="match status" value="1"/>
</dbReference>
<feature type="chain" id="PRO_5047107858" evidence="1">
    <location>
        <begin position="24"/>
        <end position="457"/>
    </location>
</feature>
<comment type="caution">
    <text evidence="3">The sequence shown here is derived from an EMBL/GenBank/DDBJ whole genome shotgun (WGS) entry which is preliminary data.</text>
</comment>
<dbReference type="PANTHER" id="PTHR34512">
    <property type="entry name" value="CELL SURFACE PROTEIN"/>
    <property type="match status" value="1"/>
</dbReference>
<dbReference type="InterPro" id="IPR002372">
    <property type="entry name" value="PQQ_rpt_dom"/>
</dbReference>
<name>A0ABW1SDP0_9PROT</name>
<dbReference type="InterPro" id="IPR011047">
    <property type="entry name" value="Quinoprotein_ADH-like_sf"/>
</dbReference>